<feature type="transmembrane region" description="Helical" evidence="5">
    <location>
        <begin position="6"/>
        <end position="26"/>
    </location>
</feature>
<gene>
    <name evidence="6" type="ORF">SAMN05661077_1505</name>
</gene>
<dbReference type="STRING" id="381306.AN478_01570"/>
<feature type="transmembrane region" description="Helical" evidence="5">
    <location>
        <begin position="118"/>
        <end position="137"/>
    </location>
</feature>
<keyword evidence="2 5" id="KW-0812">Transmembrane</keyword>
<comment type="subcellular location">
    <subcellularLocation>
        <location evidence="1">Membrane</location>
    </subcellularLocation>
</comment>
<feature type="transmembrane region" description="Helical" evidence="5">
    <location>
        <begin position="88"/>
        <end position="106"/>
    </location>
</feature>
<accession>A0A0P9ERX8</accession>
<dbReference type="EMBL" id="FMUN01000004">
    <property type="protein sequence ID" value="SCY22469.1"/>
    <property type="molecule type" value="Genomic_DNA"/>
</dbReference>
<dbReference type="AlphaFoldDB" id="A0A0P9ERX8"/>
<dbReference type="SUPFAM" id="SSF161084">
    <property type="entry name" value="MAPEG domain-like"/>
    <property type="match status" value="1"/>
</dbReference>
<evidence type="ECO:0000256" key="2">
    <source>
        <dbReference type="ARBA" id="ARBA00022692"/>
    </source>
</evidence>
<protein>
    <submittedName>
        <fullName evidence="6">MAPEG family protein</fullName>
    </submittedName>
</protein>
<proteinExistence type="predicted"/>
<keyword evidence="7" id="KW-1185">Reference proteome</keyword>
<evidence type="ECO:0000313" key="7">
    <source>
        <dbReference type="Proteomes" id="UP000183104"/>
    </source>
</evidence>
<dbReference type="Proteomes" id="UP000183104">
    <property type="component" value="Unassembled WGS sequence"/>
</dbReference>
<dbReference type="OrthoDB" id="343936at2"/>
<evidence type="ECO:0000256" key="3">
    <source>
        <dbReference type="ARBA" id="ARBA00022989"/>
    </source>
</evidence>
<organism evidence="6 7">
    <name type="scientific">Thiohalorhabdus denitrificans</name>
    <dbReference type="NCBI Taxonomy" id="381306"/>
    <lineage>
        <taxon>Bacteria</taxon>
        <taxon>Pseudomonadati</taxon>
        <taxon>Pseudomonadota</taxon>
        <taxon>Gammaproteobacteria</taxon>
        <taxon>Thiohalorhabdales</taxon>
        <taxon>Thiohalorhabdaceae</taxon>
        <taxon>Thiohalorhabdus</taxon>
    </lineage>
</organism>
<evidence type="ECO:0000256" key="4">
    <source>
        <dbReference type="ARBA" id="ARBA00023136"/>
    </source>
</evidence>
<dbReference type="InterPro" id="IPR023352">
    <property type="entry name" value="MAPEG-like_dom_sf"/>
</dbReference>
<dbReference type="InterPro" id="IPR001129">
    <property type="entry name" value="Membr-assoc_MAPEG"/>
</dbReference>
<sequence>MSIPVWVLLGFAGWTLLILFATVGVYRWSRILTGRATVREWRADEEQGGGWYRRAMRAHMNCVENLPVYAAIVVAIMATGLQSAFLDTLALVILATRIVHSLWHIVLEQTEVVASIRFALYFLQIFAMLAMGIYVAVHA</sequence>
<keyword evidence="4 5" id="KW-0472">Membrane</keyword>
<dbReference type="RefSeq" id="WP_054964873.1">
    <property type="nucleotide sequence ID" value="NZ_FMUN01000004.1"/>
</dbReference>
<dbReference type="GO" id="GO:0016020">
    <property type="term" value="C:membrane"/>
    <property type="evidence" value="ECO:0007669"/>
    <property type="project" value="UniProtKB-SubCell"/>
</dbReference>
<dbReference type="Pfam" id="PF01124">
    <property type="entry name" value="MAPEG"/>
    <property type="match status" value="1"/>
</dbReference>
<dbReference type="Gene3D" id="1.20.120.550">
    <property type="entry name" value="Membrane associated eicosanoid/glutathione metabolism-like domain"/>
    <property type="match status" value="1"/>
</dbReference>
<evidence type="ECO:0000256" key="5">
    <source>
        <dbReference type="SAM" id="Phobius"/>
    </source>
</evidence>
<evidence type="ECO:0000313" key="6">
    <source>
        <dbReference type="EMBL" id="SCY22469.1"/>
    </source>
</evidence>
<evidence type="ECO:0000256" key="1">
    <source>
        <dbReference type="ARBA" id="ARBA00004370"/>
    </source>
</evidence>
<feature type="transmembrane region" description="Helical" evidence="5">
    <location>
        <begin position="62"/>
        <end position="82"/>
    </location>
</feature>
<keyword evidence="3 5" id="KW-1133">Transmembrane helix</keyword>
<reference evidence="7" key="1">
    <citation type="submission" date="2016-10" db="EMBL/GenBank/DDBJ databases">
        <authorList>
            <person name="Varghese N."/>
        </authorList>
    </citation>
    <scope>NUCLEOTIDE SEQUENCE [LARGE SCALE GENOMIC DNA]</scope>
    <source>
        <strain evidence="7">HL 19</strain>
    </source>
</reference>
<name>A0A0P9ERX8_9GAMM</name>